<keyword evidence="2" id="KW-1185">Reference proteome</keyword>
<evidence type="ECO:0000313" key="2">
    <source>
        <dbReference type="Proteomes" id="UP001165960"/>
    </source>
</evidence>
<comment type="caution">
    <text evidence="1">The sequence shown here is derived from an EMBL/GenBank/DDBJ whole genome shotgun (WGS) entry which is preliminary data.</text>
</comment>
<protein>
    <submittedName>
        <fullName evidence="1">Uncharacterized protein</fullName>
    </submittedName>
</protein>
<dbReference type="EMBL" id="QTSX02002955">
    <property type="protein sequence ID" value="KAJ9072869.1"/>
    <property type="molecule type" value="Genomic_DNA"/>
</dbReference>
<name>A0ACC2TE57_9FUNG</name>
<organism evidence="1 2">
    <name type="scientific">Entomophthora muscae</name>
    <dbReference type="NCBI Taxonomy" id="34485"/>
    <lineage>
        <taxon>Eukaryota</taxon>
        <taxon>Fungi</taxon>
        <taxon>Fungi incertae sedis</taxon>
        <taxon>Zoopagomycota</taxon>
        <taxon>Entomophthoromycotina</taxon>
        <taxon>Entomophthoromycetes</taxon>
        <taxon>Entomophthorales</taxon>
        <taxon>Entomophthoraceae</taxon>
        <taxon>Entomophthora</taxon>
    </lineage>
</organism>
<evidence type="ECO:0000313" key="1">
    <source>
        <dbReference type="EMBL" id="KAJ9072869.1"/>
    </source>
</evidence>
<sequence>MPAYFVPMTPPLTRQPKHPLESPTVTARHEIVVLKSYVLKAWINKAISCRQKVILMIPLGTLDQKLWKFKETSSKTLSVRTDSSFPLETWAQEWDSNPDPESLQAACPRFPGVEPLQAEAKNDGPNDEASQIKGIIAPNKGTVKAPNEGNRILAISFMSLKATPAANQESPPGEGTGLWPDPMATTLEQDNQVANLRSLTNERTPSLGAILPPLNPSTQIPRAHISQCPDEPLMENDKFGDGVLYRPKDSALQTYCHF</sequence>
<dbReference type="Proteomes" id="UP001165960">
    <property type="component" value="Unassembled WGS sequence"/>
</dbReference>
<accession>A0ACC2TE57</accession>
<reference evidence="1" key="1">
    <citation type="submission" date="2022-04" db="EMBL/GenBank/DDBJ databases">
        <title>Genome of the entomopathogenic fungus Entomophthora muscae.</title>
        <authorList>
            <person name="Elya C."/>
            <person name="Lovett B.R."/>
            <person name="Lee E."/>
            <person name="Macias A.M."/>
            <person name="Hajek A.E."/>
            <person name="De Bivort B.L."/>
            <person name="Kasson M.T."/>
            <person name="De Fine Licht H.H."/>
            <person name="Stajich J.E."/>
        </authorList>
    </citation>
    <scope>NUCLEOTIDE SEQUENCE</scope>
    <source>
        <strain evidence="1">Berkeley</strain>
    </source>
</reference>
<gene>
    <name evidence="1" type="ORF">DSO57_1022688</name>
</gene>
<proteinExistence type="predicted"/>